<comment type="caution">
    <text evidence="7">The sequence shown here is derived from an EMBL/GenBank/DDBJ whole genome shotgun (WGS) entry which is preliminary data.</text>
</comment>
<evidence type="ECO:0000313" key="8">
    <source>
        <dbReference type="Proteomes" id="UP000177232"/>
    </source>
</evidence>
<keyword evidence="3" id="KW-0408">Iron</keyword>
<dbReference type="Proteomes" id="UP000177232">
    <property type="component" value="Unassembled WGS sequence"/>
</dbReference>
<dbReference type="InterPro" id="IPR001199">
    <property type="entry name" value="Cyt_B5-like_heme/steroid-bd"/>
</dbReference>
<name>A0A1F6DSP3_9BACT</name>
<accession>A0A1F6DSP3</accession>
<dbReference type="EMBL" id="MFLJ01000024">
    <property type="protein sequence ID" value="OGG64423.1"/>
    <property type="molecule type" value="Genomic_DNA"/>
</dbReference>
<dbReference type="GO" id="GO:0046872">
    <property type="term" value="F:metal ion binding"/>
    <property type="evidence" value="ECO:0007669"/>
    <property type="project" value="UniProtKB-KW"/>
</dbReference>
<keyword evidence="2" id="KW-0479">Metal-binding</keyword>
<dbReference type="GO" id="GO:0020037">
    <property type="term" value="F:heme binding"/>
    <property type="evidence" value="ECO:0007669"/>
    <property type="project" value="TreeGrafter"/>
</dbReference>
<evidence type="ECO:0000256" key="4">
    <source>
        <dbReference type="ARBA" id="ARBA00038168"/>
    </source>
</evidence>
<dbReference type="PANTHER" id="PTHR19359:SF95">
    <property type="entry name" value="CYTOCHROME B5 TYPE B"/>
    <property type="match status" value="1"/>
</dbReference>
<dbReference type="GO" id="GO:0016020">
    <property type="term" value="C:membrane"/>
    <property type="evidence" value="ECO:0007669"/>
    <property type="project" value="TreeGrafter"/>
</dbReference>
<evidence type="ECO:0000259" key="6">
    <source>
        <dbReference type="PROSITE" id="PS50255"/>
    </source>
</evidence>
<dbReference type="InterPro" id="IPR036400">
    <property type="entry name" value="Cyt_B5-like_heme/steroid_sf"/>
</dbReference>
<sequence length="194" mass="19646">MASQIMIGFIGLLVLALAGVGVVEVKRTIDAQSEAGAELQAAVTASLPDSSAPSAPEPTAQETASRLETAAPVSTSRNSSSTVTPKVTPVFDVEEVKETVENDSLNASASSSTEASVSGYTMAQVALHNNASSCWTVINGGVYDVTEWISQHPGGPAAILSLCGVNGSSAFNGQHSGDANPAAILASFKIGVLQ</sequence>
<proteinExistence type="inferred from homology"/>
<comment type="similarity">
    <text evidence="4">Belongs to the cytochrome b5 family.</text>
</comment>
<dbReference type="SMART" id="SM01117">
    <property type="entry name" value="Cyt-b5"/>
    <property type="match status" value="1"/>
</dbReference>
<evidence type="ECO:0000256" key="3">
    <source>
        <dbReference type="ARBA" id="ARBA00023004"/>
    </source>
</evidence>
<feature type="region of interest" description="Disordered" evidence="5">
    <location>
        <begin position="42"/>
        <end position="87"/>
    </location>
</feature>
<dbReference type="SUPFAM" id="SSF55856">
    <property type="entry name" value="Cytochrome b5-like heme/steroid binding domain"/>
    <property type="match status" value="1"/>
</dbReference>
<dbReference type="Pfam" id="PF00173">
    <property type="entry name" value="Cyt-b5"/>
    <property type="match status" value="1"/>
</dbReference>
<dbReference type="PROSITE" id="PS50255">
    <property type="entry name" value="CYTOCHROME_B5_2"/>
    <property type="match status" value="1"/>
</dbReference>
<feature type="compositionally biased region" description="Low complexity" evidence="5">
    <location>
        <begin position="45"/>
        <end position="60"/>
    </location>
</feature>
<organism evidence="7 8">
    <name type="scientific">Candidatus Kaiserbacteria bacterium RIFCSPHIGHO2_02_FULL_55_17</name>
    <dbReference type="NCBI Taxonomy" id="1798496"/>
    <lineage>
        <taxon>Bacteria</taxon>
        <taxon>Candidatus Kaiseribacteriota</taxon>
    </lineage>
</organism>
<gene>
    <name evidence="7" type="ORF">A3C94_02480</name>
</gene>
<evidence type="ECO:0000256" key="1">
    <source>
        <dbReference type="ARBA" id="ARBA00022617"/>
    </source>
</evidence>
<evidence type="ECO:0000256" key="2">
    <source>
        <dbReference type="ARBA" id="ARBA00022723"/>
    </source>
</evidence>
<feature type="compositionally biased region" description="Low complexity" evidence="5">
    <location>
        <begin position="73"/>
        <end position="84"/>
    </location>
</feature>
<feature type="domain" description="Cytochrome b5 heme-binding" evidence="6">
    <location>
        <begin position="117"/>
        <end position="194"/>
    </location>
</feature>
<dbReference type="PANTHER" id="PTHR19359">
    <property type="entry name" value="CYTOCHROME B5"/>
    <property type="match status" value="1"/>
</dbReference>
<dbReference type="AlphaFoldDB" id="A0A1F6DSP3"/>
<dbReference type="InterPro" id="IPR050668">
    <property type="entry name" value="Cytochrome_b5"/>
</dbReference>
<dbReference type="STRING" id="1798496.A3C94_02480"/>
<reference evidence="7 8" key="1">
    <citation type="journal article" date="2016" name="Nat. Commun.">
        <title>Thousands of microbial genomes shed light on interconnected biogeochemical processes in an aquifer system.</title>
        <authorList>
            <person name="Anantharaman K."/>
            <person name="Brown C.T."/>
            <person name="Hug L.A."/>
            <person name="Sharon I."/>
            <person name="Castelle C.J."/>
            <person name="Probst A.J."/>
            <person name="Thomas B.C."/>
            <person name="Singh A."/>
            <person name="Wilkins M.J."/>
            <person name="Karaoz U."/>
            <person name="Brodie E.L."/>
            <person name="Williams K.H."/>
            <person name="Hubbard S.S."/>
            <person name="Banfield J.F."/>
        </authorList>
    </citation>
    <scope>NUCLEOTIDE SEQUENCE [LARGE SCALE GENOMIC DNA]</scope>
</reference>
<dbReference type="Gene3D" id="3.10.120.10">
    <property type="entry name" value="Cytochrome b5-like heme/steroid binding domain"/>
    <property type="match status" value="1"/>
</dbReference>
<dbReference type="PRINTS" id="PR00363">
    <property type="entry name" value="CYTOCHROMEB5"/>
</dbReference>
<evidence type="ECO:0000256" key="5">
    <source>
        <dbReference type="SAM" id="MobiDB-lite"/>
    </source>
</evidence>
<keyword evidence="1" id="KW-0349">Heme</keyword>
<protein>
    <recommendedName>
        <fullName evidence="6">Cytochrome b5 heme-binding domain-containing protein</fullName>
    </recommendedName>
</protein>
<evidence type="ECO:0000313" key="7">
    <source>
        <dbReference type="EMBL" id="OGG64423.1"/>
    </source>
</evidence>